<keyword evidence="5 7" id="KW-0472">Membrane</keyword>
<evidence type="ECO:0000256" key="4">
    <source>
        <dbReference type="ARBA" id="ARBA00022989"/>
    </source>
</evidence>
<feature type="domain" description="EamA" evidence="8">
    <location>
        <begin position="152"/>
        <end position="281"/>
    </location>
</feature>
<feature type="transmembrane region" description="Helical" evidence="7">
    <location>
        <begin position="264"/>
        <end position="284"/>
    </location>
</feature>
<feature type="transmembrane region" description="Helical" evidence="7">
    <location>
        <begin position="240"/>
        <end position="258"/>
    </location>
</feature>
<dbReference type="Pfam" id="PF00892">
    <property type="entry name" value="EamA"/>
    <property type="match status" value="2"/>
</dbReference>
<feature type="transmembrane region" description="Helical" evidence="7">
    <location>
        <begin position="210"/>
        <end position="228"/>
    </location>
</feature>
<dbReference type="InterPro" id="IPR000620">
    <property type="entry name" value="EamA_dom"/>
</dbReference>
<feature type="transmembrane region" description="Helical" evidence="7">
    <location>
        <begin position="120"/>
        <end position="138"/>
    </location>
</feature>
<accession>A0ABZ2RFL4</accession>
<comment type="subcellular location">
    <subcellularLocation>
        <location evidence="1">Membrane</location>
        <topology evidence="1">Multi-pass membrane protein</topology>
    </subcellularLocation>
</comment>
<evidence type="ECO:0000256" key="7">
    <source>
        <dbReference type="SAM" id="Phobius"/>
    </source>
</evidence>
<evidence type="ECO:0000256" key="1">
    <source>
        <dbReference type="ARBA" id="ARBA00004141"/>
    </source>
</evidence>
<dbReference type="PANTHER" id="PTHR32322:SF2">
    <property type="entry name" value="EAMA DOMAIN-CONTAINING PROTEIN"/>
    <property type="match status" value="1"/>
</dbReference>
<evidence type="ECO:0000256" key="5">
    <source>
        <dbReference type="ARBA" id="ARBA00023136"/>
    </source>
</evidence>
<dbReference type="PANTHER" id="PTHR32322">
    <property type="entry name" value="INNER MEMBRANE TRANSPORTER"/>
    <property type="match status" value="1"/>
</dbReference>
<dbReference type="Gene3D" id="1.10.3730.20">
    <property type="match status" value="1"/>
</dbReference>
<evidence type="ECO:0000259" key="8">
    <source>
        <dbReference type="Pfam" id="PF00892"/>
    </source>
</evidence>
<comment type="similarity">
    <text evidence="2">Belongs to the EamA transporter family.</text>
</comment>
<feature type="transmembrane region" description="Helical" evidence="7">
    <location>
        <begin position="92"/>
        <end position="113"/>
    </location>
</feature>
<proteinExistence type="inferred from homology"/>
<dbReference type="InterPro" id="IPR050638">
    <property type="entry name" value="AA-Vitamin_Transporters"/>
</dbReference>
<sequence>MRAAVFLTLATLFWAGNFVVGQAAMKTMEPLQLTFWRWALAAVPLLVLAQLAEKPDWRAVLRHWPALLLLSCLGMSAYTLLLYSALGHTSALNASLVTAANPALIMVLAVVLLRDRPRPLGWAGIVLGLCGVLLVLTGGELERLLTFSIDAGELLIVAAITVWGFYTITARRLSVPPITSTAVQVAMAAVVLVPFAVATGAGLPATAPEGWSLAYIVLFPSLGSYLLWNLALKRTTAANAGNYLNLIAVFTAVITVALGQPVTVPQVLGGLLVISGVLLTSAGGKAPQRPRSSKSTSSPPSPSSSPAEFRPR</sequence>
<protein>
    <submittedName>
        <fullName evidence="9">DMT family transporter</fullName>
    </submittedName>
</protein>
<feature type="domain" description="EamA" evidence="8">
    <location>
        <begin position="3"/>
        <end position="136"/>
    </location>
</feature>
<dbReference type="RefSeq" id="WP_231457674.1">
    <property type="nucleotide sequence ID" value="NZ_CP148033.1"/>
</dbReference>
<keyword evidence="3 7" id="KW-0812">Transmembrane</keyword>
<evidence type="ECO:0000256" key="2">
    <source>
        <dbReference type="ARBA" id="ARBA00007362"/>
    </source>
</evidence>
<organism evidence="9 10">
    <name type="scientific">Pseudarthrobacter quantipunctorum</name>
    <dbReference type="NCBI Taxonomy" id="3128980"/>
    <lineage>
        <taxon>Bacteria</taxon>
        <taxon>Bacillati</taxon>
        <taxon>Actinomycetota</taxon>
        <taxon>Actinomycetes</taxon>
        <taxon>Micrococcales</taxon>
        <taxon>Micrococcaceae</taxon>
        <taxon>Pseudarthrobacter</taxon>
    </lineage>
</organism>
<name>A0ABZ2RFL4_9MICC</name>
<feature type="transmembrane region" description="Helical" evidence="7">
    <location>
        <begin position="64"/>
        <end position="86"/>
    </location>
</feature>
<evidence type="ECO:0000256" key="3">
    <source>
        <dbReference type="ARBA" id="ARBA00022692"/>
    </source>
</evidence>
<feature type="transmembrane region" description="Helical" evidence="7">
    <location>
        <begin position="178"/>
        <end position="198"/>
    </location>
</feature>
<dbReference type="Proteomes" id="UP001623384">
    <property type="component" value="Chromosome"/>
</dbReference>
<reference evidence="9 10" key="1">
    <citation type="submission" date="2024-03" db="EMBL/GenBank/DDBJ databases">
        <title>Rhodococcus navarretei sp. nov. and Pseudarthrobacter quantumdoti sp. nov., two new species with the ability to biosynthesize Quantum Dots isolated from soil samples at Union Glacier, Antarctica.</title>
        <authorList>
            <person name="Vargas M."/>
        </authorList>
    </citation>
    <scope>NUCLEOTIDE SEQUENCE [LARGE SCALE GENOMIC DNA]</scope>
    <source>
        <strain evidence="9 10">RC-2-3</strain>
    </source>
</reference>
<keyword evidence="10" id="KW-1185">Reference proteome</keyword>
<dbReference type="InterPro" id="IPR037185">
    <property type="entry name" value="EmrE-like"/>
</dbReference>
<dbReference type="SUPFAM" id="SSF103481">
    <property type="entry name" value="Multidrug resistance efflux transporter EmrE"/>
    <property type="match status" value="2"/>
</dbReference>
<feature type="transmembrane region" description="Helical" evidence="7">
    <location>
        <begin position="33"/>
        <end position="52"/>
    </location>
</feature>
<feature type="region of interest" description="Disordered" evidence="6">
    <location>
        <begin position="282"/>
        <end position="312"/>
    </location>
</feature>
<evidence type="ECO:0000313" key="10">
    <source>
        <dbReference type="Proteomes" id="UP001623384"/>
    </source>
</evidence>
<feature type="compositionally biased region" description="Low complexity" evidence="6">
    <location>
        <begin position="287"/>
        <end position="312"/>
    </location>
</feature>
<keyword evidence="4 7" id="KW-1133">Transmembrane helix</keyword>
<evidence type="ECO:0000256" key="6">
    <source>
        <dbReference type="SAM" id="MobiDB-lite"/>
    </source>
</evidence>
<dbReference type="EMBL" id="CP148033">
    <property type="protein sequence ID" value="WXK94248.1"/>
    <property type="molecule type" value="Genomic_DNA"/>
</dbReference>
<evidence type="ECO:0000313" key="9">
    <source>
        <dbReference type="EMBL" id="WXK94248.1"/>
    </source>
</evidence>
<gene>
    <name evidence="9" type="ORF">WHH00_05435</name>
</gene>
<feature type="transmembrane region" description="Helical" evidence="7">
    <location>
        <begin position="144"/>
        <end position="166"/>
    </location>
</feature>